<accession>A0A1B8Y3G5</accession>
<name>A0A1B8Y3G5_XENTR</name>
<proteinExistence type="predicted"/>
<reference evidence="1" key="1">
    <citation type="submission" date="2009-11" db="EMBL/GenBank/DDBJ databases">
        <authorList>
            <consortium name="US DOE Joint Genome Institute (JGI-PGF)"/>
            <person name="Ottilar R."/>
            <person name="Schmutz J."/>
            <person name="Salamov A."/>
            <person name="Cheng J.F."/>
            <person name="Lucas S."/>
            <person name="Pitluck S."/>
            <person name="Gundlach H."/>
            <person name="Guo Y."/>
            <person name="Haberer G."/>
            <person name="Nasrallah J."/>
            <person name="Mayer K.F.X."/>
            <person name="van de Peer Y."/>
            <person name="Weigel D."/>
            <person name="Grigoriev I.V."/>
        </authorList>
    </citation>
    <scope>NUCLEOTIDE SEQUENCE</scope>
    <source>
        <strain evidence="1">Nigerian</strain>
    </source>
</reference>
<reference evidence="1" key="3">
    <citation type="submission" date="2016-05" db="EMBL/GenBank/DDBJ databases">
        <title>WGS assembly of Xenopus tropicalis.</title>
        <authorList>
            <person name="Sessions A."/>
            <person name="Jenkins J."/>
            <person name="Mitros T."/>
            <person name="Lyons J.T."/>
            <person name="Dichmann D.S."/>
            <person name="Robert J."/>
            <person name="Harland R.M."/>
            <person name="Rokhsar D.S."/>
        </authorList>
    </citation>
    <scope>NUCLEOTIDE SEQUENCE</scope>
    <source>
        <strain evidence="1">Nigerian</strain>
    </source>
</reference>
<dbReference type="EMBL" id="KV460499">
    <property type="protein sequence ID" value="OCA17411.1"/>
    <property type="molecule type" value="Genomic_DNA"/>
</dbReference>
<gene>
    <name evidence="1" type="ORF">XENTR_v90027166mg</name>
</gene>
<organism evidence="1">
    <name type="scientific">Xenopus tropicalis</name>
    <name type="common">Western clawed frog</name>
    <name type="synonym">Silurana tropicalis</name>
    <dbReference type="NCBI Taxonomy" id="8364"/>
    <lineage>
        <taxon>Eukaryota</taxon>
        <taxon>Metazoa</taxon>
        <taxon>Chordata</taxon>
        <taxon>Craniata</taxon>
        <taxon>Vertebrata</taxon>
        <taxon>Euteleostomi</taxon>
        <taxon>Amphibia</taxon>
        <taxon>Batrachia</taxon>
        <taxon>Anura</taxon>
        <taxon>Pipoidea</taxon>
        <taxon>Pipidae</taxon>
        <taxon>Xenopodinae</taxon>
        <taxon>Xenopus</taxon>
        <taxon>Silurana</taxon>
    </lineage>
</organism>
<protein>
    <submittedName>
        <fullName evidence="1">Uncharacterized protein</fullName>
    </submittedName>
</protein>
<dbReference type="AlphaFoldDB" id="A0A1B8Y3G5"/>
<reference evidence="1" key="2">
    <citation type="journal article" date="2010" name="Science">
        <title>The genome of the Western clawed frog Xenopus tropicalis.</title>
        <authorList>
            <person name="Hellsten U."/>
            <person name="Harland R.M."/>
            <person name="Gilchrist M.J."/>
            <person name="Hendrix D."/>
            <person name="Jurka J."/>
            <person name="Kapitonov V."/>
            <person name="Ovcharenko I."/>
            <person name="Putnam N.H."/>
            <person name="Shu S."/>
            <person name="Taher L."/>
            <person name="Blitz I.L."/>
            <person name="Blumberg B."/>
            <person name="Dichmann D.S."/>
            <person name="Dubchak I."/>
            <person name="Amaya E."/>
            <person name="Detter J.C."/>
            <person name="Fletcher R."/>
            <person name="Gerhard D.S."/>
            <person name="Goodstein D."/>
            <person name="Graves T."/>
            <person name="Grigoriev I.V."/>
            <person name="Grimwood J."/>
            <person name="Kawashima T."/>
            <person name="Lindquist E."/>
            <person name="Lucas S.M."/>
            <person name="Mead P.E."/>
            <person name="Mitros T."/>
            <person name="Ogino H."/>
            <person name="Ohta Y."/>
            <person name="Poliakov A.V."/>
            <person name="Pollet N."/>
            <person name="Robert J."/>
            <person name="Salamov A."/>
            <person name="Sater A.K."/>
            <person name="Schmutz J."/>
            <person name="Terry A."/>
            <person name="Vize P.D."/>
            <person name="Warren W.C."/>
            <person name="Wells D."/>
            <person name="Wills A."/>
            <person name="Wilson R.K."/>
            <person name="Zimmerman L.B."/>
            <person name="Zorn A.M."/>
            <person name="Grainger R."/>
            <person name="Grammer T."/>
            <person name="Khokha M.K."/>
            <person name="Richardson P.M."/>
            <person name="Rokhsar D.S."/>
        </authorList>
    </citation>
    <scope>NUCLEOTIDE SEQUENCE [LARGE SCALE GENOMIC DNA]</scope>
    <source>
        <strain evidence="1">Nigerian</strain>
    </source>
</reference>
<sequence length="149" mass="16555">MVGAKGELPVPEEEVCWSWLEDGCAIISDIASPGFPTNRYLLNAGSSVFLESGRRFNGKGYLHNHRIFYTRGKTLLQSYNIGPVVLGLESEKKFLETYPYGSPETSHRGETLQVFQKAWRNHGEVLNLGVTVGKGSQKATLITQQKVQP</sequence>
<evidence type="ECO:0000313" key="1">
    <source>
        <dbReference type="EMBL" id="OCA17411.1"/>
    </source>
</evidence>